<dbReference type="WBParaSite" id="PgR018_g109_t01">
    <property type="protein sequence ID" value="PgR018_g109_t01"/>
    <property type="gene ID" value="PgR018_g109"/>
</dbReference>
<keyword evidence="2" id="KW-0812">Transmembrane</keyword>
<proteinExistence type="predicted"/>
<evidence type="ECO:0000313" key="3">
    <source>
        <dbReference type="Proteomes" id="UP000887569"/>
    </source>
</evidence>
<feature type="region of interest" description="Disordered" evidence="1">
    <location>
        <begin position="20"/>
        <end position="45"/>
    </location>
</feature>
<organism evidence="3 4">
    <name type="scientific">Parascaris univalens</name>
    <name type="common">Nematode worm</name>
    <dbReference type="NCBI Taxonomy" id="6257"/>
    <lineage>
        <taxon>Eukaryota</taxon>
        <taxon>Metazoa</taxon>
        <taxon>Ecdysozoa</taxon>
        <taxon>Nematoda</taxon>
        <taxon>Chromadorea</taxon>
        <taxon>Rhabditida</taxon>
        <taxon>Spirurina</taxon>
        <taxon>Ascaridomorpha</taxon>
        <taxon>Ascaridoidea</taxon>
        <taxon>Ascarididae</taxon>
        <taxon>Parascaris</taxon>
    </lineage>
</organism>
<keyword evidence="3" id="KW-1185">Reference proteome</keyword>
<evidence type="ECO:0000256" key="1">
    <source>
        <dbReference type="SAM" id="MobiDB-lite"/>
    </source>
</evidence>
<protein>
    <submittedName>
        <fullName evidence="4">Uncharacterized protein</fullName>
    </submittedName>
</protein>
<reference evidence="4" key="1">
    <citation type="submission" date="2022-11" db="UniProtKB">
        <authorList>
            <consortium name="WormBaseParasite"/>
        </authorList>
    </citation>
    <scope>IDENTIFICATION</scope>
</reference>
<feature type="transmembrane region" description="Helical" evidence="2">
    <location>
        <begin position="294"/>
        <end position="316"/>
    </location>
</feature>
<evidence type="ECO:0000256" key="2">
    <source>
        <dbReference type="SAM" id="Phobius"/>
    </source>
</evidence>
<keyword evidence="2" id="KW-0472">Membrane</keyword>
<dbReference type="Proteomes" id="UP000887569">
    <property type="component" value="Unplaced"/>
</dbReference>
<name>A0A915AWC8_PARUN</name>
<dbReference type="AlphaFoldDB" id="A0A915AWC8"/>
<feature type="transmembrane region" description="Helical" evidence="2">
    <location>
        <begin position="217"/>
        <end position="235"/>
    </location>
</feature>
<feature type="transmembrane region" description="Helical" evidence="2">
    <location>
        <begin position="178"/>
        <end position="197"/>
    </location>
</feature>
<accession>A0A915AWC8</accession>
<sequence length="375" mass="42497">MHLCGRRFINSVDEESISDSEGDSILSVEESKRHESHRQTSWPSKGTVMGDAETVCRGTFVRRLIEEDSVDQFESVVETLQEYKTELIEESGIILKKTLIFILTIFLGNVAHLCSFSRRSTANTFREFRDAFTLTPISEKLNYSSLAVGYFWSYVIMKAKCWGEIFASTHFCYALLSYMFPNSFLLVLLLYVLLPYLAKLIHIKTPQNKLSVGDRRLLVLIFAFIIGAGTHFALLNWHQPELSPPPFFSPTVVALVVEFIGPLLSRRRLLFTALPIGSATVVCVLYGIQNRIFDFTYCYLTLLAVLLSCFNLQLLVANSDKEPGDPVMGHIILPINSMYNQLITTLLLGEYHGDRNLNDVVPDSIEEEYSILAHK</sequence>
<evidence type="ECO:0000313" key="4">
    <source>
        <dbReference type="WBParaSite" id="PgR018_g109_t01"/>
    </source>
</evidence>
<feature type="transmembrane region" description="Helical" evidence="2">
    <location>
        <begin position="269"/>
        <end position="288"/>
    </location>
</feature>
<keyword evidence="2" id="KW-1133">Transmembrane helix</keyword>